<dbReference type="Gene3D" id="2.10.270.10">
    <property type="entry name" value="Cholin Binding"/>
    <property type="match status" value="1"/>
</dbReference>
<evidence type="ECO:0000256" key="1">
    <source>
        <dbReference type="SAM" id="SignalP"/>
    </source>
</evidence>
<reference evidence="2" key="2">
    <citation type="journal article" date="2021" name="PeerJ">
        <title>Extensive microbial diversity within the chicken gut microbiome revealed by metagenomics and culture.</title>
        <authorList>
            <person name="Gilroy R."/>
            <person name="Ravi A."/>
            <person name="Getino M."/>
            <person name="Pursley I."/>
            <person name="Horton D.L."/>
            <person name="Alikhan N.F."/>
            <person name="Baker D."/>
            <person name="Gharbi K."/>
            <person name="Hall N."/>
            <person name="Watson M."/>
            <person name="Adriaenssens E.M."/>
            <person name="Foster-Nyarko E."/>
            <person name="Jarju S."/>
            <person name="Secka A."/>
            <person name="Antonio M."/>
            <person name="Oren A."/>
            <person name="Chaudhuri R.R."/>
            <person name="La Ragione R."/>
            <person name="Hildebrand F."/>
            <person name="Pallen M.J."/>
        </authorList>
    </citation>
    <scope>NUCLEOTIDE SEQUENCE</scope>
    <source>
        <strain evidence="2">CHK190-19873</strain>
    </source>
</reference>
<dbReference type="AlphaFoldDB" id="A0A9D1JKN0"/>
<comment type="caution">
    <text evidence="2">The sequence shown here is derived from an EMBL/GenBank/DDBJ whole genome shotgun (WGS) entry which is preliminary data.</text>
</comment>
<gene>
    <name evidence="2" type="ORF">IAB44_12870</name>
</gene>
<reference evidence="2" key="1">
    <citation type="submission" date="2020-10" db="EMBL/GenBank/DDBJ databases">
        <authorList>
            <person name="Gilroy R."/>
        </authorList>
    </citation>
    <scope>NUCLEOTIDE SEQUENCE</scope>
    <source>
        <strain evidence="2">CHK190-19873</strain>
    </source>
</reference>
<dbReference type="Proteomes" id="UP000823935">
    <property type="component" value="Unassembled WGS sequence"/>
</dbReference>
<feature type="chain" id="PRO_5039454928" evidence="1">
    <location>
        <begin position="26"/>
        <end position="208"/>
    </location>
</feature>
<dbReference type="EMBL" id="DVIQ01000079">
    <property type="protein sequence ID" value="HIS32416.1"/>
    <property type="molecule type" value="Genomic_DNA"/>
</dbReference>
<evidence type="ECO:0000313" key="2">
    <source>
        <dbReference type="EMBL" id="HIS32416.1"/>
    </source>
</evidence>
<name>A0A9D1JKN0_9FIRM</name>
<feature type="signal peptide" evidence="1">
    <location>
        <begin position="1"/>
        <end position="25"/>
    </location>
</feature>
<protein>
    <submittedName>
        <fullName evidence="2">Uncharacterized protein</fullName>
    </submittedName>
</protein>
<keyword evidence="1" id="KW-0732">Signal</keyword>
<evidence type="ECO:0000313" key="3">
    <source>
        <dbReference type="Proteomes" id="UP000823935"/>
    </source>
</evidence>
<dbReference type="SUPFAM" id="SSF69360">
    <property type="entry name" value="Cell wall binding repeat"/>
    <property type="match status" value="1"/>
</dbReference>
<sequence>MKHAKMTACVLAAALCLSVPTSGLAASSSKTTTAKKTVKKGLKKENGKYYYYKNGKKVKNKWVTIKSGKTKYKYYFGKNGAAYMGKKEYGVSVPAVKKIGKYYYGFDTRGRMIKGTYYINGKFYTFSSSTGKMSSTNTKKLRSASKYRANYATLKKLLSKLGVKPKKTEYFGYSCYGDGEDGLVTYKNFKVSVFKNTKGKVIVLGVFN</sequence>
<proteinExistence type="predicted"/>
<accession>A0A9D1JKN0</accession>
<organism evidence="2 3">
    <name type="scientific">Candidatus Limivivens intestinipullorum</name>
    <dbReference type="NCBI Taxonomy" id="2840858"/>
    <lineage>
        <taxon>Bacteria</taxon>
        <taxon>Bacillati</taxon>
        <taxon>Bacillota</taxon>
        <taxon>Clostridia</taxon>
        <taxon>Lachnospirales</taxon>
        <taxon>Lachnospiraceae</taxon>
        <taxon>Lachnospiraceae incertae sedis</taxon>
        <taxon>Candidatus Limivivens</taxon>
    </lineage>
</organism>